<proteinExistence type="predicted"/>
<evidence type="ECO:0000313" key="1">
    <source>
        <dbReference type="EMBL" id="CAH1412704.1"/>
    </source>
</evidence>
<dbReference type="InterPro" id="IPR012340">
    <property type="entry name" value="NA-bd_OB-fold"/>
</dbReference>
<protein>
    <submittedName>
        <fullName evidence="1">Uncharacterized protein</fullName>
    </submittedName>
</protein>
<dbReference type="Proteomes" id="UP001157418">
    <property type="component" value="Unassembled WGS sequence"/>
</dbReference>
<dbReference type="SUPFAM" id="SSF50249">
    <property type="entry name" value="Nucleic acid-binding proteins"/>
    <property type="match status" value="1"/>
</dbReference>
<dbReference type="PANTHER" id="PTHR48463">
    <property type="entry name" value="DUF223 DOMAIN-CONTAINING PROTEIN"/>
    <property type="match status" value="1"/>
</dbReference>
<gene>
    <name evidence="1" type="ORF">LVIROSA_LOCUS701</name>
</gene>
<comment type="caution">
    <text evidence="1">The sequence shown here is derived from an EMBL/GenBank/DDBJ whole genome shotgun (WGS) entry which is preliminary data.</text>
</comment>
<organism evidence="1 2">
    <name type="scientific">Lactuca virosa</name>
    <dbReference type="NCBI Taxonomy" id="75947"/>
    <lineage>
        <taxon>Eukaryota</taxon>
        <taxon>Viridiplantae</taxon>
        <taxon>Streptophyta</taxon>
        <taxon>Embryophyta</taxon>
        <taxon>Tracheophyta</taxon>
        <taxon>Spermatophyta</taxon>
        <taxon>Magnoliopsida</taxon>
        <taxon>eudicotyledons</taxon>
        <taxon>Gunneridae</taxon>
        <taxon>Pentapetalae</taxon>
        <taxon>asterids</taxon>
        <taxon>campanulids</taxon>
        <taxon>Asterales</taxon>
        <taxon>Asteraceae</taxon>
        <taxon>Cichorioideae</taxon>
        <taxon>Cichorieae</taxon>
        <taxon>Lactucinae</taxon>
        <taxon>Lactuca</taxon>
    </lineage>
</organism>
<reference evidence="1 2" key="1">
    <citation type="submission" date="2022-01" db="EMBL/GenBank/DDBJ databases">
        <authorList>
            <person name="Xiong W."/>
            <person name="Schranz E."/>
        </authorList>
    </citation>
    <scope>NUCLEOTIDE SEQUENCE [LARGE SCALE GENOMIC DNA]</scope>
</reference>
<name>A0AAU9LB60_9ASTR</name>
<dbReference type="EMBL" id="CAKMRJ010000001">
    <property type="protein sequence ID" value="CAH1412704.1"/>
    <property type="molecule type" value="Genomic_DNA"/>
</dbReference>
<dbReference type="AlphaFoldDB" id="A0AAU9LB60"/>
<dbReference type="Gene3D" id="2.40.50.140">
    <property type="entry name" value="Nucleic acid-binding proteins"/>
    <property type="match status" value="1"/>
</dbReference>
<evidence type="ECO:0000313" key="2">
    <source>
        <dbReference type="Proteomes" id="UP001157418"/>
    </source>
</evidence>
<accession>A0AAU9LB60</accession>
<dbReference type="PANTHER" id="PTHR48463:SF1">
    <property type="entry name" value="DUF223 DOMAIN-CONTAINING PROTEIN"/>
    <property type="match status" value="1"/>
</dbReference>
<keyword evidence="2" id="KW-1185">Reference proteome</keyword>
<sequence length="178" mass="20285">MWLENRYQKWLEKDVYIAVGMSSSITAIPDTHTIPICCFHFISKKQIPEYVDQHAVVMPLQISLWKECTNIPSKFDRVSLENAPAPAVVAISSVKISNYPGSLRLGTSSASHLYINPPIPETTILIDSYGTFQQSPVNFDSPTLLSYILQKTYSDLSRTKYSLQRRRIRTQQQTRLGF</sequence>